<feature type="region of interest" description="Disordered" evidence="1">
    <location>
        <begin position="174"/>
        <end position="195"/>
    </location>
</feature>
<sequence length="275" mass="29735">MSTLVFVDLERPTQADRAQSSLVLIPSSKDPYEAIRQAYLVGMNTEFEPFEGEARTPESPHIVAPPTCHVEESKGSGTFDARSTSSDSTTPLSPDHPLTHTTPVLVPILRRTACMVVCVLPVMLHGLSVGMAEVAAMSNSAFRKRFRSSYDSSPSSTISVRKRYRGTSELILGTNSEEEDEDEGLAAGVEGPGVDDESYGLDGESPGVEDESHGLYDENHGIDGEGRGIESDGLGLGEEEIVPKVQQRAVPVVETAVSKPLRLRYKALRHQELAL</sequence>
<proteinExistence type="predicted"/>
<name>A0A699HQM0_TANCI</name>
<organism evidence="2">
    <name type="scientific">Tanacetum cinerariifolium</name>
    <name type="common">Dalmatian daisy</name>
    <name type="synonym">Chrysanthemum cinerariifolium</name>
    <dbReference type="NCBI Taxonomy" id="118510"/>
    <lineage>
        <taxon>Eukaryota</taxon>
        <taxon>Viridiplantae</taxon>
        <taxon>Streptophyta</taxon>
        <taxon>Embryophyta</taxon>
        <taxon>Tracheophyta</taxon>
        <taxon>Spermatophyta</taxon>
        <taxon>Magnoliopsida</taxon>
        <taxon>eudicotyledons</taxon>
        <taxon>Gunneridae</taxon>
        <taxon>Pentapetalae</taxon>
        <taxon>asterids</taxon>
        <taxon>campanulids</taxon>
        <taxon>Asterales</taxon>
        <taxon>Asteraceae</taxon>
        <taxon>Asteroideae</taxon>
        <taxon>Anthemideae</taxon>
        <taxon>Anthemidinae</taxon>
        <taxon>Tanacetum</taxon>
    </lineage>
</organism>
<comment type="caution">
    <text evidence="2">The sequence shown here is derived from an EMBL/GenBank/DDBJ whole genome shotgun (WGS) entry which is preliminary data.</text>
</comment>
<evidence type="ECO:0000313" key="2">
    <source>
        <dbReference type="EMBL" id="GEY67877.1"/>
    </source>
</evidence>
<dbReference type="EMBL" id="BKCJ010199495">
    <property type="protein sequence ID" value="GEY67877.1"/>
    <property type="molecule type" value="Genomic_DNA"/>
</dbReference>
<reference evidence="2" key="1">
    <citation type="journal article" date="2019" name="Sci. Rep.">
        <title>Draft genome of Tanacetum cinerariifolium, the natural source of mosquito coil.</title>
        <authorList>
            <person name="Yamashiro T."/>
            <person name="Shiraishi A."/>
            <person name="Satake H."/>
            <person name="Nakayama K."/>
        </authorList>
    </citation>
    <scope>NUCLEOTIDE SEQUENCE</scope>
</reference>
<dbReference type="AlphaFoldDB" id="A0A699HQM0"/>
<feature type="compositionally biased region" description="Low complexity" evidence="1">
    <location>
        <begin position="83"/>
        <end position="95"/>
    </location>
</feature>
<protein>
    <submittedName>
        <fullName evidence="2">Uncharacterized protein</fullName>
    </submittedName>
</protein>
<gene>
    <name evidence="2" type="ORF">Tci_439851</name>
</gene>
<feature type="region of interest" description="Disordered" evidence="1">
    <location>
        <begin position="51"/>
        <end position="100"/>
    </location>
</feature>
<accession>A0A699HQM0</accession>
<evidence type="ECO:0000256" key="1">
    <source>
        <dbReference type="SAM" id="MobiDB-lite"/>
    </source>
</evidence>